<dbReference type="AlphaFoldDB" id="A0A6J4QJ98"/>
<evidence type="ECO:0000313" key="2">
    <source>
        <dbReference type="EMBL" id="CAA9443636.1"/>
    </source>
</evidence>
<sequence length="58" mass="6111">CRNRIGTPGTRRWCSSSAGGAGGGTRGTRSTRSSAAGSPTPARRPRTRWRAPSGGRRR</sequence>
<organism evidence="2">
    <name type="scientific">uncultured Pseudonocardia sp</name>
    <dbReference type="NCBI Taxonomy" id="211455"/>
    <lineage>
        <taxon>Bacteria</taxon>
        <taxon>Bacillati</taxon>
        <taxon>Actinomycetota</taxon>
        <taxon>Actinomycetes</taxon>
        <taxon>Pseudonocardiales</taxon>
        <taxon>Pseudonocardiaceae</taxon>
        <taxon>Pseudonocardia</taxon>
        <taxon>environmental samples</taxon>
    </lineage>
</organism>
<accession>A0A6J4QJ98</accession>
<gene>
    <name evidence="2" type="ORF">AVDCRST_MAG66-4243</name>
</gene>
<evidence type="ECO:0000256" key="1">
    <source>
        <dbReference type="SAM" id="MobiDB-lite"/>
    </source>
</evidence>
<proteinExistence type="predicted"/>
<feature type="non-terminal residue" evidence="2">
    <location>
        <position position="1"/>
    </location>
</feature>
<feature type="compositionally biased region" description="Low complexity" evidence="1">
    <location>
        <begin position="27"/>
        <end position="41"/>
    </location>
</feature>
<protein>
    <submittedName>
        <fullName evidence="2">Uncharacterized protein</fullName>
    </submittedName>
</protein>
<name>A0A6J4QJ98_9PSEU</name>
<reference evidence="2" key="1">
    <citation type="submission" date="2020-02" db="EMBL/GenBank/DDBJ databases">
        <authorList>
            <person name="Meier V. D."/>
        </authorList>
    </citation>
    <scope>NUCLEOTIDE SEQUENCE</scope>
    <source>
        <strain evidence="2">AVDCRST_MAG66</strain>
    </source>
</reference>
<dbReference type="EMBL" id="CADCUS010000572">
    <property type="protein sequence ID" value="CAA9443636.1"/>
    <property type="molecule type" value="Genomic_DNA"/>
</dbReference>
<feature type="compositionally biased region" description="Basic residues" evidence="1">
    <location>
        <begin position="43"/>
        <end position="58"/>
    </location>
</feature>
<feature type="region of interest" description="Disordered" evidence="1">
    <location>
        <begin position="1"/>
        <end position="58"/>
    </location>
</feature>
<feature type="non-terminal residue" evidence="2">
    <location>
        <position position="58"/>
    </location>
</feature>